<dbReference type="Gramene" id="KZN04606">
    <property type="protein sequence ID" value="KZN04606"/>
    <property type="gene ID" value="DCAR_005443"/>
</dbReference>
<organism evidence="1">
    <name type="scientific">Daucus carota subsp. sativus</name>
    <name type="common">Carrot</name>
    <dbReference type="NCBI Taxonomy" id="79200"/>
    <lineage>
        <taxon>Eukaryota</taxon>
        <taxon>Viridiplantae</taxon>
        <taxon>Streptophyta</taxon>
        <taxon>Embryophyta</taxon>
        <taxon>Tracheophyta</taxon>
        <taxon>Spermatophyta</taxon>
        <taxon>Magnoliopsida</taxon>
        <taxon>eudicotyledons</taxon>
        <taxon>Gunneridae</taxon>
        <taxon>Pentapetalae</taxon>
        <taxon>asterids</taxon>
        <taxon>campanulids</taxon>
        <taxon>Apiales</taxon>
        <taxon>Apiaceae</taxon>
        <taxon>Apioideae</taxon>
        <taxon>Scandiceae</taxon>
        <taxon>Daucinae</taxon>
        <taxon>Daucus</taxon>
        <taxon>Daucus sect. Daucus</taxon>
    </lineage>
</organism>
<dbReference type="EMBL" id="LNRQ01000002">
    <property type="protein sequence ID" value="KZN04606.1"/>
    <property type="molecule type" value="Genomic_DNA"/>
</dbReference>
<reference evidence="2" key="2">
    <citation type="submission" date="2022-03" db="EMBL/GenBank/DDBJ databases">
        <title>Draft title - Genomic analysis of global carrot germplasm unveils the trajectory of domestication and the origin of high carotenoid orange carrot.</title>
        <authorList>
            <person name="Iorizzo M."/>
            <person name="Ellison S."/>
            <person name="Senalik D."/>
            <person name="Macko-Podgorni A."/>
            <person name="Grzebelus D."/>
            <person name="Bostan H."/>
            <person name="Rolling W."/>
            <person name="Curaba J."/>
            <person name="Simon P."/>
        </authorList>
    </citation>
    <scope>NUCLEOTIDE SEQUENCE</scope>
    <source>
        <tissue evidence="2">Leaf</tissue>
    </source>
</reference>
<dbReference type="EMBL" id="CP093344">
    <property type="protein sequence ID" value="WOG86919.1"/>
    <property type="molecule type" value="Genomic_DNA"/>
</dbReference>
<gene>
    <name evidence="1" type="ORF">DCAR_005443</name>
    <name evidence="2" type="ORF">DCAR_0206138</name>
</gene>
<dbReference type="AlphaFoldDB" id="A0A166D197"/>
<name>A0A166D197_DAUCS</name>
<evidence type="ECO:0000313" key="1">
    <source>
        <dbReference type="EMBL" id="KZN04606.1"/>
    </source>
</evidence>
<reference evidence="1" key="1">
    <citation type="journal article" date="2016" name="Nat. Genet.">
        <title>A high-quality carrot genome assembly provides new insights into carotenoid accumulation and asterid genome evolution.</title>
        <authorList>
            <person name="Iorizzo M."/>
            <person name="Ellison S."/>
            <person name="Senalik D."/>
            <person name="Zeng P."/>
            <person name="Satapoomin P."/>
            <person name="Huang J."/>
            <person name="Bowman M."/>
            <person name="Iovene M."/>
            <person name="Sanseverino W."/>
            <person name="Cavagnaro P."/>
            <person name="Yildiz M."/>
            <person name="Macko-Podgorni A."/>
            <person name="Moranska E."/>
            <person name="Grzebelus E."/>
            <person name="Grzebelus D."/>
            <person name="Ashrafi H."/>
            <person name="Zheng Z."/>
            <person name="Cheng S."/>
            <person name="Spooner D."/>
            <person name="Van Deynze A."/>
            <person name="Simon P."/>
        </authorList>
    </citation>
    <scope>NUCLEOTIDE SEQUENCE [LARGE SCALE GENOMIC DNA]</scope>
    <source>
        <tissue evidence="1">Leaf</tissue>
    </source>
</reference>
<evidence type="ECO:0000313" key="3">
    <source>
        <dbReference type="Proteomes" id="UP000077755"/>
    </source>
</evidence>
<accession>A0A166D197</accession>
<dbReference type="Proteomes" id="UP000077755">
    <property type="component" value="Chromosome 2"/>
</dbReference>
<protein>
    <submittedName>
        <fullName evidence="1">Uncharacterized protein</fullName>
    </submittedName>
</protein>
<evidence type="ECO:0000313" key="2">
    <source>
        <dbReference type="EMBL" id="WOG86919.1"/>
    </source>
</evidence>
<keyword evidence="3" id="KW-1185">Reference proteome</keyword>
<proteinExistence type="predicted"/>
<sequence>MSSRSTQTIVAQMKAANEDTASNAVFDILNSMEQVVPGSELYNFAGQKFLANKNNRGFSLESTEQPSPV</sequence>